<gene>
    <name evidence="1" type="ORF">ABFV83_10560</name>
</gene>
<dbReference type="RefSeq" id="WP_349948826.1">
    <property type="nucleotide sequence ID" value="NZ_CP157940.1"/>
</dbReference>
<sequence length="137" mass="15230">MMHRKHPSGVFMMEMIAVVFFFILCAGICIKTFVKADFMSREAADLNQGVLIAQSVAEVWKDNGPEGLEKRFQAYEAEDGSESYAMGFDKAGDPCEEEKAVFGVRAEMTGPGRAEVTVSRNGKSVYSLTVNRHETRH</sequence>
<reference evidence="1" key="1">
    <citation type="submission" date="2024-06" db="EMBL/GenBank/DDBJ databases">
        <title>Lacrimispora cavernae sp. nov., a novel anaerobe isolated from bat guano pile inside a cave.</title>
        <authorList>
            <person name="Miller S.L."/>
            <person name="Lu N."/>
            <person name="King J."/>
            <person name="Sankaranarayanan K."/>
            <person name="Lawson P.A."/>
        </authorList>
    </citation>
    <scope>NUCLEOTIDE SEQUENCE</scope>
    <source>
        <strain evidence="1">BS-2</strain>
    </source>
</reference>
<organism evidence="1">
    <name type="scientific">Lacrimispora sp. BS-2</name>
    <dbReference type="NCBI Taxonomy" id="3151850"/>
    <lineage>
        <taxon>Bacteria</taxon>
        <taxon>Bacillati</taxon>
        <taxon>Bacillota</taxon>
        <taxon>Clostridia</taxon>
        <taxon>Lachnospirales</taxon>
        <taxon>Lachnospiraceae</taxon>
        <taxon>Lacrimispora</taxon>
    </lineage>
</organism>
<evidence type="ECO:0000313" key="1">
    <source>
        <dbReference type="EMBL" id="XBS56199.1"/>
    </source>
</evidence>
<name>A0AAU7PUX9_9FIRM</name>
<dbReference type="EMBL" id="CP157940">
    <property type="protein sequence ID" value="XBS56199.1"/>
    <property type="molecule type" value="Genomic_DNA"/>
</dbReference>
<dbReference type="AlphaFoldDB" id="A0AAU7PUX9"/>
<proteinExistence type="predicted"/>
<accession>A0AAU7PUX9</accession>
<protein>
    <submittedName>
        <fullName evidence="1">Uncharacterized protein</fullName>
    </submittedName>
</protein>